<comment type="caution">
    <text evidence="1">The sequence shown here is derived from an EMBL/GenBank/DDBJ whole genome shotgun (WGS) entry which is preliminary data.</text>
</comment>
<evidence type="ECO:0000313" key="1">
    <source>
        <dbReference type="EMBL" id="GAA4344546.1"/>
    </source>
</evidence>
<sequence length="149" mass="16858">MAFFGLFRKKQRPVIEDALFGTMTFFDARQPGDRYLECRTRFAGRPVEVTMEAGPDGPSEAQRAFFRSLEAGYDSLKAKLIPLLDEQLADWEAGPIRDFDRELELETITLPAVSDGPVQWSLCYVVRSIHHWATFELTDGTPDSLLIDG</sequence>
<organism evidence="1 2">
    <name type="scientific">Flaviaesturariibacter amylovorans</name>
    <dbReference type="NCBI Taxonomy" id="1084520"/>
    <lineage>
        <taxon>Bacteria</taxon>
        <taxon>Pseudomonadati</taxon>
        <taxon>Bacteroidota</taxon>
        <taxon>Chitinophagia</taxon>
        <taxon>Chitinophagales</taxon>
        <taxon>Chitinophagaceae</taxon>
        <taxon>Flaviaestuariibacter</taxon>
    </lineage>
</organism>
<dbReference type="EMBL" id="BAABGY010000019">
    <property type="protein sequence ID" value="GAA4344546.1"/>
    <property type="molecule type" value="Genomic_DNA"/>
</dbReference>
<name>A0ABP8HU86_9BACT</name>
<evidence type="ECO:0000313" key="2">
    <source>
        <dbReference type="Proteomes" id="UP001501725"/>
    </source>
</evidence>
<keyword evidence="2" id="KW-1185">Reference proteome</keyword>
<proteinExistence type="predicted"/>
<accession>A0ABP8HU86</accession>
<dbReference type="Proteomes" id="UP001501725">
    <property type="component" value="Unassembled WGS sequence"/>
</dbReference>
<reference evidence="2" key="1">
    <citation type="journal article" date="2019" name="Int. J. Syst. Evol. Microbiol.">
        <title>The Global Catalogue of Microorganisms (GCM) 10K type strain sequencing project: providing services to taxonomists for standard genome sequencing and annotation.</title>
        <authorList>
            <consortium name="The Broad Institute Genomics Platform"/>
            <consortium name="The Broad Institute Genome Sequencing Center for Infectious Disease"/>
            <person name="Wu L."/>
            <person name="Ma J."/>
        </authorList>
    </citation>
    <scope>NUCLEOTIDE SEQUENCE [LARGE SCALE GENOMIC DNA]</scope>
    <source>
        <strain evidence="2">JCM 17919</strain>
    </source>
</reference>
<evidence type="ECO:0008006" key="3">
    <source>
        <dbReference type="Google" id="ProtNLM"/>
    </source>
</evidence>
<gene>
    <name evidence="1" type="ORF">GCM10023184_45990</name>
</gene>
<protein>
    <recommendedName>
        <fullName evidence="3">DUF2262 domain-containing protein</fullName>
    </recommendedName>
</protein>